<name>A0AAE0W3U5_9BIVA</name>
<feature type="non-terminal residue" evidence="1">
    <location>
        <position position="1"/>
    </location>
</feature>
<proteinExistence type="predicted"/>
<organism evidence="1 2">
    <name type="scientific">Potamilus streckersoni</name>
    <dbReference type="NCBI Taxonomy" id="2493646"/>
    <lineage>
        <taxon>Eukaryota</taxon>
        <taxon>Metazoa</taxon>
        <taxon>Spiralia</taxon>
        <taxon>Lophotrochozoa</taxon>
        <taxon>Mollusca</taxon>
        <taxon>Bivalvia</taxon>
        <taxon>Autobranchia</taxon>
        <taxon>Heteroconchia</taxon>
        <taxon>Palaeoheterodonta</taxon>
        <taxon>Unionida</taxon>
        <taxon>Unionoidea</taxon>
        <taxon>Unionidae</taxon>
        <taxon>Ambleminae</taxon>
        <taxon>Lampsilini</taxon>
        <taxon>Potamilus</taxon>
    </lineage>
</organism>
<reference evidence="1" key="2">
    <citation type="journal article" date="2021" name="Genome Biol. Evol.">
        <title>Developing a high-quality reference genome for a parasitic bivalve with doubly uniparental inheritance (Bivalvia: Unionida).</title>
        <authorList>
            <person name="Smith C.H."/>
        </authorList>
    </citation>
    <scope>NUCLEOTIDE SEQUENCE</scope>
    <source>
        <strain evidence="1">CHS0354</strain>
        <tissue evidence="1">Mantle</tissue>
    </source>
</reference>
<evidence type="ECO:0000313" key="1">
    <source>
        <dbReference type="EMBL" id="KAK3599492.1"/>
    </source>
</evidence>
<accession>A0AAE0W3U5</accession>
<sequence>NGGNLTRHHSNELETFTKTYIDVKEKKMPAKKTATYHSALEITISQHIIGYVDTDTVKPVSNLLFSFEKESRPVQLISLLAKAGYGYIRPDVCNLASDSTDKIGICQKNNPLSLQLLIEMA</sequence>
<protein>
    <submittedName>
        <fullName evidence="1">Uncharacterized protein</fullName>
    </submittedName>
</protein>
<reference evidence="1" key="1">
    <citation type="journal article" date="2021" name="Genome Biol. Evol.">
        <title>A High-Quality Reference Genome for a Parasitic Bivalve with Doubly Uniparental Inheritance (Bivalvia: Unionida).</title>
        <authorList>
            <person name="Smith C.H."/>
        </authorList>
    </citation>
    <scope>NUCLEOTIDE SEQUENCE</scope>
    <source>
        <strain evidence="1">CHS0354</strain>
    </source>
</reference>
<evidence type="ECO:0000313" key="2">
    <source>
        <dbReference type="Proteomes" id="UP001195483"/>
    </source>
</evidence>
<dbReference type="EMBL" id="JAEAOA010000455">
    <property type="protein sequence ID" value="KAK3599492.1"/>
    <property type="molecule type" value="Genomic_DNA"/>
</dbReference>
<comment type="caution">
    <text evidence="1">The sequence shown here is derived from an EMBL/GenBank/DDBJ whole genome shotgun (WGS) entry which is preliminary data.</text>
</comment>
<dbReference type="Proteomes" id="UP001195483">
    <property type="component" value="Unassembled WGS sequence"/>
</dbReference>
<gene>
    <name evidence="1" type="ORF">CHS0354_006624</name>
</gene>
<reference evidence="1" key="3">
    <citation type="submission" date="2023-05" db="EMBL/GenBank/DDBJ databases">
        <authorList>
            <person name="Smith C.H."/>
        </authorList>
    </citation>
    <scope>NUCLEOTIDE SEQUENCE</scope>
    <source>
        <strain evidence="1">CHS0354</strain>
        <tissue evidence="1">Mantle</tissue>
    </source>
</reference>
<dbReference type="AlphaFoldDB" id="A0AAE0W3U5"/>
<keyword evidence="2" id="KW-1185">Reference proteome</keyword>